<reference evidence="1" key="1">
    <citation type="journal article" date="2019" name="bioRxiv">
        <title>The Genome of the Zebra Mussel, Dreissena polymorpha: A Resource for Invasive Species Research.</title>
        <authorList>
            <person name="McCartney M.A."/>
            <person name="Auch B."/>
            <person name="Kono T."/>
            <person name="Mallez S."/>
            <person name="Zhang Y."/>
            <person name="Obille A."/>
            <person name="Becker A."/>
            <person name="Abrahante J.E."/>
            <person name="Garbe J."/>
            <person name="Badalamenti J.P."/>
            <person name="Herman A."/>
            <person name="Mangelson H."/>
            <person name="Liachko I."/>
            <person name="Sullivan S."/>
            <person name="Sone E.D."/>
            <person name="Koren S."/>
            <person name="Silverstein K.A.T."/>
            <person name="Beckman K.B."/>
            <person name="Gohl D.M."/>
        </authorList>
    </citation>
    <scope>NUCLEOTIDE SEQUENCE</scope>
    <source>
        <strain evidence="1">Duluth1</strain>
        <tissue evidence="1">Whole animal</tissue>
    </source>
</reference>
<organism evidence="1 2">
    <name type="scientific">Dreissena polymorpha</name>
    <name type="common">Zebra mussel</name>
    <name type="synonym">Mytilus polymorpha</name>
    <dbReference type="NCBI Taxonomy" id="45954"/>
    <lineage>
        <taxon>Eukaryota</taxon>
        <taxon>Metazoa</taxon>
        <taxon>Spiralia</taxon>
        <taxon>Lophotrochozoa</taxon>
        <taxon>Mollusca</taxon>
        <taxon>Bivalvia</taxon>
        <taxon>Autobranchia</taxon>
        <taxon>Heteroconchia</taxon>
        <taxon>Euheterodonta</taxon>
        <taxon>Imparidentia</taxon>
        <taxon>Neoheterodontei</taxon>
        <taxon>Myida</taxon>
        <taxon>Dreissenoidea</taxon>
        <taxon>Dreissenidae</taxon>
        <taxon>Dreissena</taxon>
    </lineage>
</organism>
<gene>
    <name evidence="1" type="ORF">DPMN_123406</name>
</gene>
<protein>
    <submittedName>
        <fullName evidence="1">Uncharacterized protein</fullName>
    </submittedName>
</protein>
<reference evidence="1" key="2">
    <citation type="submission" date="2020-11" db="EMBL/GenBank/DDBJ databases">
        <authorList>
            <person name="McCartney M.A."/>
            <person name="Auch B."/>
            <person name="Kono T."/>
            <person name="Mallez S."/>
            <person name="Becker A."/>
            <person name="Gohl D.M."/>
            <person name="Silverstein K.A.T."/>
            <person name="Koren S."/>
            <person name="Bechman K.B."/>
            <person name="Herman A."/>
            <person name="Abrahante J.E."/>
            <person name="Garbe J."/>
        </authorList>
    </citation>
    <scope>NUCLEOTIDE SEQUENCE</scope>
    <source>
        <strain evidence="1">Duluth1</strain>
        <tissue evidence="1">Whole animal</tissue>
    </source>
</reference>
<comment type="caution">
    <text evidence="1">The sequence shown here is derived from an EMBL/GenBank/DDBJ whole genome shotgun (WGS) entry which is preliminary data.</text>
</comment>
<evidence type="ECO:0000313" key="1">
    <source>
        <dbReference type="EMBL" id="KAH3821641.1"/>
    </source>
</evidence>
<keyword evidence="2" id="KW-1185">Reference proteome</keyword>
<name>A0A9D4GQA3_DREPO</name>
<dbReference type="EMBL" id="JAIWYP010000005">
    <property type="protein sequence ID" value="KAH3821641.1"/>
    <property type="molecule type" value="Genomic_DNA"/>
</dbReference>
<dbReference type="Proteomes" id="UP000828390">
    <property type="component" value="Unassembled WGS sequence"/>
</dbReference>
<dbReference type="AlphaFoldDB" id="A0A9D4GQA3"/>
<evidence type="ECO:0000313" key="2">
    <source>
        <dbReference type="Proteomes" id="UP000828390"/>
    </source>
</evidence>
<proteinExistence type="predicted"/>
<sequence length="63" mass="7381">MKPHPHAANNCITYMDQTCLRKAVEKALTQKLYYIIHVLNLKRAYDKQRNVNVKHDLLSRDTG</sequence>
<accession>A0A9D4GQA3</accession>